<dbReference type="InterPro" id="IPR027817">
    <property type="entry name" value="Costars_dom"/>
</dbReference>
<dbReference type="GO" id="GO:0003779">
    <property type="term" value="F:actin binding"/>
    <property type="evidence" value="ECO:0007669"/>
    <property type="project" value="InterPro"/>
</dbReference>
<dbReference type="InterPro" id="IPR038095">
    <property type="entry name" value="Costars_sf"/>
</dbReference>
<dbReference type="CTD" id="36376199"/>
<dbReference type="GO" id="GO:0045944">
    <property type="term" value="P:positive regulation of transcription by RNA polymerase II"/>
    <property type="evidence" value="ECO:0007669"/>
    <property type="project" value="TreeGrafter"/>
</dbReference>
<evidence type="ECO:0000256" key="1">
    <source>
        <dbReference type="SAM" id="MobiDB-lite"/>
    </source>
</evidence>
<dbReference type="Gene3D" id="1.10.10.1540">
    <property type="entry name" value="Costar domain"/>
    <property type="match status" value="1"/>
</dbReference>
<proteinExistence type="predicted"/>
<dbReference type="AlphaFoldDB" id="A0A090MWK3"/>
<dbReference type="GeneID" id="36376199"/>
<dbReference type="OMA" id="QNWMMIN"/>
<keyword evidence="4" id="KW-1185">Reference proteome</keyword>
<accession>A0A090MWK3</accession>
<name>A0A090MWK3_STRRB</name>
<dbReference type="PANTHER" id="PTHR22739">
    <property type="entry name" value="STRIATED MUSCLE ACTIVATOR OF RHO-DEPENDENT SIGNALING-RELATED"/>
    <property type="match status" value="1"/>
</dbReference>
<dbReference type="OrthoDB" id="9871914at2759"/>
<evidence type="ECO:0000313" key="4">
    <source>
        <dbReference type="Proteomes" id="UP000035682"/>
    </source>
</evidence>
<evidence type="ECO:0000313" key="6">
    <source>
        <dbReference type="WormBase" id="SRAE_1000209200"/>
    </source>
</evidence>
<feature type="domain" description="Costars" evidence="2">
    <location>
        <begin position="141"/>
        <end position="216"/>
    </location>
</feature>
<dbReference type="Pfam" id="PF14705">
    <property type="entry name" value="Costars"/>
    <property type="match status" value="1"/>
</dbReference>
<dbReference type="WormBase" id="SRAE_1000209200">
    <property type="protein sequence ID" value="SRP08882"/>
    <property type="gene ID" value="WBGene00258704"/>
</dbReference>
<reference evidence="5" key="2">
    <citation type="submission" date="2020-12" db="UniProtKB">
        <authorList>
            <consortium name="WormBaseParasite"/>
        </authorList>
    </citation>
    <scope>IDENTIFICATION</scope>
</reference>
<feature type="compositionally biased region" description="Polar residues" evidence="1">
    <location>
        <begin position="40"/>
        <end position="72"/>
    </location>
</feature>
<dbReference type="GO" id="GO:0030017">
    <property type="term" value="C:sarcomere"/>
    <property type="evidence" value="ECO:0007669"/>
    <property type="project" value="TreeGrafter"/>
</dbReference>
<feature type="region of interest" description="Disordered" evidence="1">
    <location>
        <begin position="1"/>
        <end position="26"/>
    </location>
</feature>
<gene>
    <name evidence="3 5 6" type="ORF">SRAE_1000209200</name>
</gene>
<dbReference type="InterPro" id="IPR026111">
    <property type="entry name" value="Abra"/>
</dbReference>
<reference evidence="3 4" key="1">
    <citation type="submission" date="2014-09" db="EMBL/GenBank/DDBJ databases">
        <authorList>
            <person name="Martin A.A."/>
        </authorList>
    </citation>
    <scope>NUCLEOTIDE SEQUENCE</scope>
    <source>
        <strain evidence="4">ED321</strain>
        <strain evidence="3">ED321 Heterogonic</strain>
    </source>
</reference>
<dbReference type="WBParaSite" id="SRAE_1000209200.1">
    <property type="protein sequence ID" value="SRAE_1000209200.1"/>
    <property type="gene ID" value="WBGene00258704"/>
</dbReference>
<evidence type="ECO:0000259" key="2">
    <source>
        <dbReference type="SMART" id="SM01283"/>
    </source>
</evidence>
<dbReference type="Proteomes" id="UP000035682">
    <property type="component" value="Unplaced"/>
</dbReference>
<dbReference type="GO" id="GO:0035025">
    <property type="term" value="P:positive regulation of Rho protein signal transduction"/>
    <property type="evidence" value="ECO:0007669"/>
    <property type="project" value="InterPro"/>
</dbReference>
<feature type="compositionally biased region" description="Basic and acidic residues" evidence="1">
    <location>
        <begin position="12"/>
        <end position="26"/>
    </location>
</feature>
<evidence type="ECO:0000313" key="3">
    <source>
        <dbReference type="EMBL" id="CEF63834.1"/>
    </source>
</evidence>
<organism evidence="3">
    <name type="scientific">Strongyloides ratti</name>
    <name type="common">Parasitic roundworm</name>
    <dbReference type="NCBI Taxonomy" id="34506"/>
    <lineage>
        <taxon>Eukaryota</taxon>
        <taxon>Metazoa</taxon>
        <taxon>Ecdysozoa</taxon>
        <taxon>Nematoda</taxon>
        <taxon>Chromadorea</taxon>
        <taxon>Rhabditida</taxon>
        <taxon>Tylenchina</taxon>
        <taxon>Panagrolaimomorpha</taxon>
        <taxon>Strongyloidoidea</taxon>
        <taxon>Strongyloididae</taxon>
        <taxon>Strongyloides</taxon>
    </lineage>
</organism>
<sequence length="241" mass="27720">MMSKRCANMKESINKFNEKDKQVEQKSLEMSKGSYWQLKNMNSNKNTNDLKSKFTNPPNNQVAETETDNNPPTKRHPYCRTSSTQKFIDKFNATAKQTDEELKRNPFSDTYEIQQFDKSTKNYARPPKGSKTEVRANRAGNYITSEIIFLCEVINTFATGEVPNRAVKFGPLFYNYNFYSGSLVGILIRARKYGLIDFEGEMLYQGQDNNKEIKMLKTLDDIKKCVRYSGDPVNCVAIVDT</sequence>
<feature type="region of interest" description="Disordered" evidence="1">
    <location>
        <begin position="40"/>
        <end position="79"/>
    </location>
</feature>
<dbReference type="PANTHER" id="PTHR22739:SF7">
    <property type="entry name" value="EG:152A3.3 PROTEIN-RELATED"/>
    <property type="match status" value="1"/>
</dbReference>
<dbReference type="SMART" id="SM01283">
    <property type="entry name" value="Costars"/>
    <property type="match status" value="1"/>
</dbReference>
<evidence type="ECO:0000313" key="5">
    <source>
        <dbReference type="WBParaSite" id="SRAE_1000209200.1"/>
    </source>
</evidence>
<protein>
    <submittedName>
        <fullName evidence="3 5">Actin-binding Rho-activating protein</fullName>
    </submittedName>
</protein>
<dbReference type="RefSeq" id="XP_024503035.1">
    <property type="nucleotide sequence ID" value="XM_024649126.1"/>
</dbReference>
<dbReference type="EMBL" id="LN609528">
    <property type="protein sequence ID" value="CEF63834.1"/>
    <property type="molecule type" value="Genomic_DNA"/>
</dbReference>